<feature type="domain" description="Outer membrane protein beta-barrel" evidence="2">
    <location>
        <begin position="20"/>
        <end position="226"/>
    </location>
</feature>
<evidence type="ECO:0000313" key="4">
    <source>
        <dbReference type="Proteomes" id="UP000717634"/>
    </source>
</evidence>
<comment type="caution">
    <text evidence="3">The sequence shown here is derived from an EMBL/GenBank/DDBJ whole genome shotgun (WGS) entry which is preliminary data.</text>
</comment>
<accession>A0ABX1HF54</accession>
<feature type="chain" id="PRO_5047150781" description="Outer membrane protein beta-barrel domain-containing protein" evidence="1">
    <location>
        <begin position="22"/>
        <end position="257"/>
    </location>
</feature>
<keyword evidence="1" id="KW-0732">Signal</keyword>
<keyword evidence="4" id="KW-1185">Reference proteome</keyword>
<reference evidence="3 4" key="1">
    <citation type="submission" date="2020-03" db="EMBL/GenBank/DDBJ databases">
        <title>Genomic Encyclopedia of Type Strains, Phase IV (KMG-V): Genome sequencing to study the core and pangenomes of soil and plant-associated prokaryotes.</title>
        <authorList>
            <person name="Whitman W."/>
        </authorList>
    </citation>
    <scope>NUCLEOTIDE SEQUENCE [LARGE SCALE GENOMIC DNA]</scope>
    <source>
        <strain evidence="3 4">1B</strain>
    </source>
</reference>
<protein>
    <recommendedName>
        <fullName evidence="2">Outer membrane protein beta-barrel domain-containing protein</fullName>
    </recommendedName>
</protein>
<proteinExistence type="predicted"/>
<sequence length="257" mass="27067">MKHVFLPTLALLALATSAVQAQSTITFGPRLGVNLSRFSYSGTPQQFDDVKSMAGVQVGATANISFGNLAFQPSLIFTQKGAELKSAGRAVSNGAPFTYAITVSPKLNYLELPLNFVYTTGGDHGFQLFAGPYVALGVGGGGSYNVAFTSTDPDLALFNGNYPGSLKVEYGTQQNDNSAAQNNPNATSAPQLVLTFRRLDAGLNGGIGYRVGPFQAQLGYGLGLVNFVPNDNNGQDTGSKGYNRSFQLAANYFFGSK</sequence>
<evidence type="ECO:0000256" key="1">
    <source>
        <dbReference type="SAM" id="SignalP"/>
    </source>
</evidence>
<dbReference type="Proteomes" id="UP000717634">
    <property type="component" value="Unassembled WGS sequence"/>
</dbReference>
<name>A0ABX1HF54_9BACT</name>
<dbReference type="InterPro" id="IPR025665">
    <property type="entry name" value="Beta-barrel_OMP_2"/>
</dbReference>
<dbReference type="Pfam" id="PF13568">
    <property type="entry name" value="OMP_b-brl_2"/>
    <property type="match status" value="1"/>
</dbReference>
<dbReference type="RefSeq" id="WP_168671297.1">
    <property type="nucleotide sequence ID" value="NZ_JAAVTK010000001.1"/>
</dbReference>
<organism evidence="3 4">
    <name type="scientific">Hymenobacter artigasi</name>
    <dbReference type="NCBI Taxonomy" id="2719616"/>
    <lineage>
        <taxon>Bacteria</taxon>
        <taxon>Pseudomonadati</taxon>
        <taxon>Bacteroidota</taxon>
        <taxon>Cytophagia</taxon>
        <taxon>Cytophagales</taxon>
        <taxon>Hymenobacteraceae</taxon>
        <taxon>Hymenobacter</taxon>
    </lineage>
</organism>
<gene>
    <name evidence="3" type="ORF">HBN54_000215</name>
</gene>
<evidence type="ECO:0000313" key="3">
    <source>
        <dbReference type="EMBL" id="NKI87636.1"/>
    </source>
</evidence>
<dbReference type="EMBL" id="JAAVTK010000001">
    <property type="protein sequence ID" value="NKI87636.1"/>
    <property type="molecule type" value="Genomic_DNA"/>
</dbReference>
<feature type="signal peptide" evidence="1">
    <location>
        <begin position="1"/>
        <end position="21"/>
    </location>
</feature>
<evidence type="ECO:0000259" key="2">
    <source>
        <dbReference type="Pfam" id="PF13568"/>
    </source>
</evidence>